<name>A0A0A8ZU80_ARUDO</name>
<accession>A0A0A8ZU80</accession>
<dbReference type="EMBL" id="GBRH01257565">
    <property type="protein sequence ID" value="JAD40330.1"/>
    <property type="molecule type" value="Transcribed_RNA"/>
</dbReference>
<evidence type="ECO:0000313" key="1">
    <source>
        <dbReference type="EMBL" id="JAD40330.1"/>
    </source>
</evidence>
<proteinExistence type="predicted"/>
<reference evidence="1" key="2">
    <citation type="journal article" date="2015" name="Data Brief">
        <title>Shoot transcriptome of the giant reed, Arundo donax.</title>
        <authorList>
            <person name="Barrero R.A."/>
            <person name="Guerrero F.D."/>
            <person name="Moolhuijzen P."/>
            <person name="Goolsby J.A."/>
            <person name="Tidwell J."/>
            <person name="Bellgard S.E."/>
            <person name="Bellgard M.I."/>
        </authorList>
    </citation>
    <scope>NUCLEOTIDE SEQUENCE</scope>
    <source>
        <tissue evidence="1">Shoot tissue taken approximately 20 cm above the soil surface</tissue>
    </source>
</reference>
<protein>
    <submittedName>
        <fullName evidence="1">Uncharacterized protein</fullName>
    </submittedName>
</protein>
<sequence length="61" mass="7004">MYCLFKANKVSSSVLPFPSYGGVFSRCSCLAHRLSIFQWRPKKAGKRRLEPQAVEKGRVMR</sequence>
<dbReference type="AlphaFoldDB" id="A0A0A8ZU80"/>
<reference evidence="1" key="1">
    <citation type="submission" date="2014-09" db="EMBL/GenBank/DDBJ databases">
        <authorList>
            <person name="Magalhaes I.L.F."/>
            <person name="Oliveira U."/>
            <person name="Santos F.R."/>
            <person name="Vidigal T.H.D.A."/>
            <person name="Brescovit A.D."/>
            <person name="Santos A.J."/>
        </authorList>
    </citation>
    <scope>NUCLEOTIDE SEQUENCE</scope>
    <source>
        <tissue evidence="1">Shoot tissue taken approximately 20 cm above the soil surface</tissue>
    </source>
</reference>
<organism evidence="1">
    <name type="scientific">Arundo donax</name>
    <name type="common">Giant reed</name>
    <name type="synonym">Donax arundinaceus</name>
    <dbReference type="NCBI Taxonomy" id="35708"/>
    <lineage>
        <taxon>Eukaryota</taxon>
        <taxon>Viridiplantae</taxon>
        <taxon>Streptophyta</taxon>
        <taxon>Embryophyta</taxon>
        <taxon>Tracheophyta</taxon>
        <taxon>Spermatophyta</taxon>
        <taxon>Magnoliopsida</taxon>
        <taxon>Liliopsida</taxon>
        <taxon>Poales</taxon>
        <taxon>Poaceae</taxon>
        <taxon>PACMAD clade</taxon>
        <taxon>Arundinoideae</taxon>
        <taxon>Arundineae</taxon>
        <taxon>Arundo</taxon>
    </lineage>
</organism>